<dbReference type="AlphaFoldDB" id="A0A9X2MHJ2"/>
<dbReference type="Proteomes" id="UP001142078">
    <property type="component" value="Unassembled WGS sequence"/>
</dbReference>
<dbReference type="EMBL" id="JANJZL010000002">
    <property type="protein sequence ID" value="MCR2043210.1"/>
    <property type="molecule type" value="Genomic_DNA"/>
</dbReference>
<dbReference type="RefSeq" id="WP_257490182.1">
    <property type="nucleotide sequence ID" value="NZ_JANJZL010000002.1"/>
</dbReference>
<evidence type="ECO:0000313" key="2">
    <source>
        <dbReference type="Proteomes" id="UP001142078"/>
    </source>
</evidence>
<keyword evidence="2" id="KW-1185">Reference proteome</keyword>
<proteinExistence type="predicted"/>
<organism evidence="1 2">
    <name type="scientific">Anaerosalibacter massiliensis</name>
    <dbReference type="NCBI Taxonomy" id="1347392"/>
    <lineage>
        <taxon>Bacteria</taxon>
        <taxon>Bacillati</taxon>
        <taxon>Bacillota</taxon>
        <taxon>Tissierellia</taxon>
        <taxon>Tissierellales</taxon>
        <taxon>Sporanaerobacteraceae</taxon>
        <taxon>Anaerosalibacter</taxon>
    </lineage>
</organism>
<evidence type="ECO:0000313" key="1">
    <source>
        <dbReference type="EMBL" id="MCR2043210.1"/>
    </source>
</evidence>
<reference evidence="1" key="1">
    <citation type="submission" date="2022-07" db="EMBL/GenBank/DDBJ databases">
        <title>Enhanced cultured diversity of the mouse gut microbiota enables custom-made synthetic communities.</title>
        <authorList>
            <person name="Afrizal A."/>
        </authorList>
    </citation>
    <scope>NUCLEOTIDE SEQUENCE</scope>
    <source>
        <strain evidence="1">DSM 29482</strain>
    </source>
</reference>
<comment type="caution">
    <text evidence="1">The sequence shown here is derived from an EMBL/GenBank/DDBJ whole genome shotgun (WGS) entry which is preliminary data.</text>
</comment>
<sequence length="59" mass="6936">MLSIEYCARGIVAYLDGNIKLFKEYRNKAIEIYEEERNMCSIGEMIPARTKEKLYKLVS</sequence>
<gene>
    <name evidence="1" type="ORF">NSA23_03665</name>
</gene>
<accession>A0A9X2MHJ2</accession>
<name>A0A9X2MHJ2_9FIRM</name>
<protein>
    <submittedName>
        <fullName evidence="1">Uncharacterized protein</fullName>
    </submittedName>
</protein>